<evidence type="ECO:0000313" key="2">
    <source>
        <dbReference type="EMBL" id="SKA96136.1"/>
    </source>
</evidence>
<dbReference type="InterPro" id="IPR014807">
    <property type="entry name" value="Coa1"/>
</dbReference>
<name>A0A1T4Y307_9BACT</name>
<organism evidence="2 3">
    <name type="scientific">Prosthecobacter debontii</name>
    <dbReference type="NCBI Taxonomy" id="48467"/>
    <lineage>
        <taxon>Bacteria</taxon>
        <taxon>Pseudomonadati</taxon>
        <taxon>Verrucomicrobiota</taxon>
        <taxon>Verrucomicrobiia</taxon>
        <taxon>Verrucomicrobiales</taxon>
        <taxon>Verrucomicrobiaceae</taxon>
        <taxon>Prosthecobacter</taxon>
    </lineage>
</organism>
<keyword evidence="1" id="KW-0472">Membrane</keyword>
<dbReference type="Pfam" id="PF08695">
    <property type="entry name" value="Coa1"/>
    <property type="match status" value="1"/>
</dbReference>
<keyword evidence="1" id="KW-0812">Transmembrane</keyword>
<dbReference type="EMBL" id="FUYE01000007">
    <property type="protein sequence ID" value="SKA96136.1"/>
    <property type="molecule type" value="Genomic_DNA"/>
</dbReference>
<keyword evidence="1" id="KW-1133">Transmembrane helix</keyword>
<dbReference type="Proteomes" id="UP000190774">
    <property type="component" value="Unassembled WGS sequence"/>
</dbReference>
<dbReference type="RefSeq" id="WP_176159373.1">
    <property type="nucleotide sequence ID" value="NZ_FUYE01000007.1"/>
</dbReference>
<keyword evidence="3" id="KW-1185">Reference proteome</keyword>
<dbReference type="AlphaFoldDB" id="A0A1T4Y307"/>
<protein>
    <submittedName>
        <fullName evidence="2">Cytochrome oxidase complex assembly protein 1</fullName>
    </submittedName>
</protein>
<dbReference type="STRING" id="48467.SAMN02745166_02359"/>
<sequence>MNTEPPPFGDPTNIQRENAAAVRKGFAMGCGGCLAIILAAILFGAGIFGIVLYAIRSSDPVQMTLQAANQSAELKEELGEPITMGWFMLGSISTENDHGVADLSLSLAGPDGNADVHVQGEKKEGTWYFSKMEAITPLGKQVDLRKESAVPAIK</sequence>
<evidence type="ECO:0000313" key="3">
    <source>
        <dbReference type="Proteomes" id="UP000190774"/>
    </source>
</evidence>
<gene>
    <name evidence="2" type="ORF">SAMN02745166_02359</name>
</gene>
<feature type="transmembrane region" description="Helical" evidence="1">
    <location>
        <begin position="26"/>
        <end position="55"/>
    </location>
</feature>
<accession>A0A1T4Y307</accession>
<reference evidence="3" key="1">
    <citation type="submission" date="2017-02" db="EMBL/GenBank/DDBJ databases">
        <authorList>
            <person name="Varghese N."/>
            <person name="Submissions S."/>
        </authorList>
    </citation>
    <scope>NUCLEOTIDE SEQUENCE [LARGE SCALE GENOMIC DNA]</scope>
    <source>
        <strain evidence="3">ATCC 700200</strain>
    </source>
</reference>
<proteinExistence type="predicted"/>
<evidence type="ECO:0000256" key="1">
    <source>
        <dbReference type="SAM" id="Phobius"/>
    </source>
</evidence>